<dbReference type="PANTHER" id="PTHR43155:SF2">
    <property type="entry name" value="CYCLIC DI-GMP PHOSPHODIESTERASE PA4108"/>
    <property type="match status" value="1"/>
</dbReference>
<gene>
    <name evidence="2" type="ORF">E7512_00725</name>
</gene>
<proteinExistence type="predicted"/>
<dbReference type="InterPro" id="IPR037522">
    <property type="entry name" value="HD_GYP_dom"/>
</dbReference>
<evidence type="ECO:0000313" key="3">
    <source>
        <dbReference type="Proteomes" id="UP000754750"/>
    </source>
</evidence>
<evidence type="ECO:0000259" key="1">
    <source>
        <dbReference type="PROSITE" id="PS51832"/>
    </source>
</evidence>
<name>A0A928KUC2_9FIRM</name>
<accession>A0A928KUC2</accession>
<feature type="domain" description="HD-GYP" evidence="1">
    <location>
        <begin position="1"/>
        <end position="206"/>
    </location>
</feature>
<organism evidence="2 3">
    <name type="scientific">Faecalispora sporosphaeroides</name>
    <dbReference type="NCBI Taxonomy" id="1549"/>
    <lineage>
        <taxon>Bacteria</taxon>
        <taxon>Bacillati</taxon>
        <taxon>Bacillota</taxon>
        <taxon>Clostridia</taxon>
        <taxon>Eubacteriales</taxon>
        <taxon>Oscillospiraceae</taxon>
        <taxon>Faecalispora</taxon>
    </lineage>
</organism>
<dbReference type="CDD" id="cd00077">
    <property type="entry name" value="HDc"/>
    <property type="match status" value="1"/>
</dbReference>
<dbReference type="Gene3D" id="1.10.3210.10">
    <property type="entry name" value="Hypothetical protein af1432"/>
    <property type="match status" value="1"/>
</dbReference>
<dbReference type="Proteomes" id="UP000754750">
    <property type="component" value="Unassembled WGS sequence"/>
</dbReference>
<reference evidence="2" key="1">
    <citation type="submission" date="2019-04" db="EMBL/GenBank/DDBJ databases">
        <title>Evolution of Biomass-Degrading Anaerobic Consortia Revealed by Metagenomics.</title>
        <authorList>
            <person name="Peng X."/>
        </authorList>
    </citation>
    <scope>NUCLEOTIDE SEQUENCE</scope>
    <source>
        <strain evidence="2">SIG551</strain>
    </source>
</reference>
<dbReference type="Pfam" id="PF13487">
    <property type="entry name" value="HD_5"/>
    <property type="match status" value="1"/>
</dbReference>
<dbReference type="PROSITE" id="PS51832">
    <property type="entry name" value="HD_GYP"/>
    <property type="match status" value="1"/>
</dbReference>
<sequence>MKIIDEDLAADEIMHMLPEEQIRHSENVGRLMERFSKWLHAYAADEMYPYFSLAGYYHDIGKVCVLPGLLTKQEILTPGEYRLIQQHTVFGQELLDLAQKGKITGIPEGLIPLLRDAALYHHEWWNGRGYPFGLEGRVIPLVARATAICDSYHAMVSNRAYRPAYSHDYACGELEREAGRQFEPALVTLFLEHEAEILRMMGELCAVGE</sequence>
<protein>
    <submittedName>
        <fullName evidence="2">HD domain-containing protein</fullName>
    </submittedName>
</protein>
<dbReference type="SMART" id="SM00471">
    <property type="entry name" value="HDc"/>
    <property type="match status" value="1"/>
</dbReference>
<dbReference type="RefSeq" id="WP_326839681.1">
    <property type="nucleotide sequence ID" value="NZ_JBKWRC010000001.1"/>
</dbReference>
<dbReference type="EMBL" id="SVNY01000001">
    <property type="protein sequence ID" value="MBE6832105.1"/>
    <property type="molecule type" value="Genomic_DNA"/>
</dbReference>
<dbReference type="InterPro" id="IPR003607">
    <property type="entry name" value="HD/PDEase_dom"/>
</dbReference>
<dbReference type="PANTHER" id="PTHR43155">
    <property type="entry name" value="CYCLIC DI-GMP PHOSPHODIESTERASE PA4108-RELATED"/>
    <property type="match status" value="1"/>
</dbReference>
<dbReference type="AlphaFoldDB" id="A0A928KUC2"/>
<comment type="caution">
    <text evidence="2">The sequence shown here is derived from an EMBL/GenBank/DDBJ whole genome shotgun (WGS) entry which is preliminary data.</text>
</comment>
<dbReference type="SUPFAM" id="SSF109604">
    <property type="entry name" value="HD-domain/PDEase-like"/>
    <property type="match status" value="1"/>
</dbReference>
<evidence type="ECO:0000313" key="2">
    <source>
        <dbReference type="EMBL" id="MBE6832105.1"/>
    </source>
</evidence>